<reference evidence="1" key="1">
    <citation type="submission" date="2015-10" db="EMBL/GenBank/DDBJ databases">
        <title>Evolution of the mating-type locus in an isomorphic haploid-diploid life cycle and isogamy.</title>
        <authorList>
            <person name="Yamazaki T."/>
            <person name="Suzuki R."/>
            <person name="Ichihara K."/>
            <person name="Toyoda A."/>
            <person name="Kuwano K."/>
            <person name="Kawano S."/>
        </authorList>
    </citation>
    <scope>NUCLEOTIDE SEQUENCE</scope>
    <source>
        <strain evidence="1">MGEC-1</strain>
    </source>
</reference>
<organism evidence="1">
    <name type="scientific">Ulva partita</name>
    <dbReference type="NCBI Taxonomy" id="1605170"/>
    <lineage>
        <taxon>Eukaryota</taxon>
        <taxon>Viridiplantae</taxon>
        <taxon>Chlorophyta</taxon>
        <taxon>core chlorophytes</taxon>
        <taxon>Ulvophyceae</taxon>
        <taxon>OUU clade</taxon>
        <taxon>Ulvales</taxon>
        <taxon>Ulvaceae</taxon>
        <taxon>Ulva</taxon>
    </lineage>
</organism>
<gene>
    <name evidence="1" type="primary">3863f</name>
</gene>
<dbReference type="EMBL" id="LC088594">
    <property type="protein sequence ID" value="BAV58282.1"/>
    <property type="molecule type" value="mRNA"/>
</dbReference>
<name>A0A1C9ZPQ6_9CHLO</name>
<proteinExistence type="evidence at transcript level"/>
<dbReference type="AlphaFoldDB" id="A0A1C9ZPQ6"/>
<sequence length="66" mass="7353">MDDTICRLWLKTGTCTASTPDKGKKATLLTSHETDSIHIFTCSSSRTWRGAGVELITDQNRQPRSK</sequence>
<accession>A0A1C9ZPQ6</accession>
<protein>
    <submittedName>
        <fullName evidence="1">Uncharacterized protein</fullName>
    </submittedName>
</protein>
<evidence type="ECO:0000313" key="1">
    <source>
        <dbReference type="EMBL" id="BAV58282.1"/>
    </source>
</evidence>